<keyword evidence="3" id="KW-1185">Reference proteome</keyword>
<dbReference type="EMBL" id="JOJR01000003">
    <property type="protein sequence ID" value="RCN53182.1"/>
    <property type="molecule type" value="Genomic_DNA"/>
</dbReference>
<keyword evidence="1" id="KW-0812">Transmembrane</keyword>
<dbReference type="OrthoDB" id="10428604at2759"/>
<evidence type="ECO:0000313" key="3">
    <source>
        <dbReference type="Proteomes" id="UP000252519"/>
    </source>
</evidence>
<evidence type="ECO:0000256" key="1">
    <source>
        <dbReference type="SAM" id="Phobius"/>
    </source>
</evidence>
<name>A0A368H9A2_ANCCA</name>
<comment type="caution">
    <text evidence="2">The sequence shown here is derived from an EMBL/GenBank/DDBJ whole genome shotgun (WGS) entry which is preliminary data.</text>
</comment>
<keyword evidence="1" id="KW-0472">Membrane</keyword>
<dbReference type="PANTHER" id="PTHR46891">
    <property type="entry name" value="SERPENTINE RECEPTOR, CLASS H-RELATED"/>
    <property type="match status" value="1"/>
</dbReference>
<reference evidence="2 3" key="1">
    <citation type="submission" date="2014-10" db="EMBL/GenBank/DDBJ databases">
        <title>Draft genome of the hookworm Ancylostoma caninum.</title>
        <authorList>
            <person name="Mitreva M."/>
        </authorList>
    </citation>
    <scope>NUCLEOTIDE SEQUENCE [LARGE SCALE GENOMIC DNA]</scope>
    <source>
        <strain evidence="2 3">Baltimore</strain>
    </source>
</reference>
<feature type="transmembrane region" description="Helical" evidence="1">
    <location>
        <begin position="25"/>
        <end position="47"/>
    </location>
</feature>
<dbReference type="Proteomes" id="UP000252519">
    <property type="component" value="Unassembled WGS sequence"/>
</dbReference>
<sequence>MTPVIYVNIIGADMTGIASVIGMPLTWQVIIVMVLMNETALSTFQLFHYQYRHIVPEKYFLRFRPVVTNIVTVLTYLFGLVCIPAFTLINFPEQDLVKKRIQDKYIPTPESLHSNRSVIIVDPFNDLHPFSLIVVLVYLALGAFACSYFVFSITHYLYVPKISRSPQLLKLQRAVIVELCIKVKKMLCGFPV</sequence>
<dbReference type="AlphaFoldDB" id="A0A368H9A2"/>
<dbReference type="Pfam" id="PF10318">
    <property type="entry name" value="7TM_GPCR_Srh"/>
    <property type="match status" value="1"/>
</dbReference>
<dbReference type="InterPro" id="IPR019422">
    <property type="entry name" value="7TM_GPCR_serpentine_rcpt_Srh"/>
</dbReference>
<feature type="transmembrane region" description="Helical" evidence="1">
    <location>
        <begin position="67"/>
        <end position="89"/>
    </location>
</feature>
<organism evidence="2 3">
    <name type="scientific">Ancylostoma caninum</name>
    <name type="common">Dog hookworm</name>
    <dbReference type="NCBI Taxonomy" id="29170"/>
    <lineage>
        <taxon>Eukaryota</taxon>
        <taxon>Metazoa</taxon>
        <taxon>Ecdysozoa</taxon>
        <taxon>Nematoda</taxon>
        <taxon>Chromadorea</taxon>
        <taxon>Rhabditida</taxon>
        <taxon>Rhabditina</taxon>
        <taxon>Rhabditomorpha</taxon>
        <taxon>Strongyloidea</taxon>
        <taxon>Ancylostomatidae</taxon>
        <taxon>Ancylostomatinae</taxon>
        <taxon>Ancylostoma</taxon>
    </lineage>
</organism>
<protein>
    <submittedName>
        <fullName evidence="2">Uncharacterized protein</fullName>
    </submittedName>
</protein>
<accession>A0A368H9A2</accession>
<keyword evidence="1" id="KW-1133">Transmembrane helix</keyword>
<proteinExistence type="predicted"/>
<feature type="transmembrane region" description="Helical" evidence="1">
    <location>
        <begin position="132"/>
        <end position="159"/>
    </location>
</feature>
<evidence type="ECO:0000313" key="2">
    <source>
        <dbReference type="EMBL" id="RCN53182.1"/>
    </source>
</evidence>
<gene>
    <name evidence="2" type="ORF">ANCCAN_00736</name>
</gene>